<dbReference type="NCBIfam" id="TIGR00377">
    <property type="entry name" value="ant_ant_sig"/>
    <property type="match status" value="1"/>
</dbReference>
<evidence type="ECO:0000256" key="1">
    <source>
        <dbReference type="ARBA" id="ARBA00009013"/>
    </source>
</evidence>
<dbReference type="PANTHER" id="PTHR33495:SF13">
    <property type="entry name" value="ANTI-SIGMA-F FACTOR ANTAGONIST RSFB"/>
    <property type="match status" value="1"/>
</dbReference>
<dbReference type="EMBL" id="JBHUKS010000005">
    <property type="protein sequence ID" value="MFD2467488.1"/>
    <property type="molecule type" value="Genomic_DNA"/>
</dbReference>
<dbReference type="RefSeq" id="WP_378302255.1">
    <property type="nucleotide sequence ID" value="NZ_JBHUKS010000005.1"/>
</dbReference>
<organism evidence="4 5">
    <name type="scientific">Amycolatopsis silviterrae</name>
    <dbReference type="NCBI Taxonomy" id="1656914"/>
    <lineage>
        <taxon>Bacteria</taxon>
        <taxon>Bacillati</taxon>
        <taxon>Actinomycetota</taxon>
        <taxon>Actinomycetes</taxon>
        <taxon>Pseudonocardiales</taxon>
        <taxon>Pseudonocardiaceae</taxon>
        <taxon>Amycolatopsis</taxon>
    </lineage>
</organism>
<gene>
    <name evidence="4" type="ORF">ACFSVL_08805</name>
</gene>
<comment type="similarity">
    <text evidence="1 2">Belongs to the anti-sigma-factor antagonist family.</text>
</comment>
<sequence length="160" mass="17080">MKPWKRERKQFLRGCRRTGIMDGAAEDPAADEGTVAMNEPTDPARAFRVERADRPPAVVLTVRGDVDMLTAPLLTASVDEALAENPAVLVVDLAEVEFLASAGLTALVTITQDRAAGDSLRIVAAGRATMRPIQLTGLERSLPLYPTVEAALHPPGAQRG</sequence>
<dbReference type="InterPro" id="IPR002645">
    <property type="entry name" value="STAS_dom"/>
</dbReference>
<evidence type="ECO:0000313" key="4">
    <source>
        <dbReference type="EMBL" id="MFD2467488.1"/>
    </source>
</evidence>
<comment type="caution">
    <text evidence="4">The sequence shown here is derived from an EMBL/GenBank/DDBJ whole genome shotgun (WGS) entry which is preliminary data.</text>
</comment>
<evidence type="ECO:0000259" key="3">
    <source>
        <dbReference type="PROSITE" id="PS50801"/>
    </source>
</evidence>
<accession>A0ABW5H2K5</accession>
<keyword evidence="5" id="KW-1185">Reference proteome</keyword>
<dbReference type="PROSITE" id="PS50801">
    <property type="entry name" value="STAS"/>
    <property type="match status" value="1"/>
</dbReference>
<name>A0ABW5H2K5_9PSEU</name>
<reference evidence="5" key="1">
    <citation type="journal article" date="2019" name="Int. J. Syst. Evol. Microbiol.">
        <title>The Global Catalogue of Microorganisms (GCM) 10K type strain sequencing project: providing services to taxonomists for standard genome sequencing and annotation.</title>
        <authorList>
            <consortium name="The Broad Institute Genomics Platform"/>
            <consortium name="The Broad Institute Genome Sequencing Center for Infectious Disease"/>
            <person name="Wu L."/>
            <person name="Ma J."/>
        </authorList>
    </citation>
    <scope>NUCLEOTIDE SEQUENCE [LARGE SCALE GENOMIC DNA]</scope>
    <source>
        <strain evidence="5">CGMCC 4.7641</strain>
    </source>
</reference>
<dbReference type="Pfam" id="PF01740">
    <property type="entry name" value="STAS"/>
    <property type="match status" value="1"/>
</dbReference>
<protein>
    <recommendedName>
        <fullName evidence="2">Anti-sigma factor antagonist</fullName>
    </recommendedName>
</protein>
<dbReference type="CDD" id="cd07043">
    <property type="entry name" value="STAS_anti-anti-sigma_factors"/>
    <property type="match status" value="1"/>
</dbReference>
<dbReference type="PANTHER" id="PTHR33495">
    <property type="entry name" value="ANTI-SIGMA FACTOR ANTAGONIST TM_1081-RELATED-RELATED"/>
    <property type="match status" value="1"/>
</dbReference>
<dbReference type="InterPro" id="IPR036513">
    <property type="entry name" value="STAS_dom_sf"/>
</dbReference>
<dbReference type="Gene3D" id="3.30.750.24">
    <property type="entry name" value="STAS domain"/>
    <property type="match status" value="1"/>
</dbReference>
<feature type="domain" description="STAS" evidence="3">
    <location>
        <begin position="47"/>
        <end position="155"/>
    </location>
</feature>
<dbReference type="Proteomes" id="UP001597483">
    <property type="component" value="Unassembled WGS sequence"/>
</dbReference>
<dbReference type="SUPFAM" id="SSF52091">
    <property type="entry name" value="SpoIIaa-like"/>
    <property type="match status" value="1"/>
</dbReference>
<evidence type="ECO:0000256" key="2">
    <source>
        <dbReference type="RuleBase" id="RU003749"/>
    </source>
</evidence>
<evidence type="ECO:0000313" key="5">
    <source>
        <dbReference type="Proteomes" id="UP001597483"/>
    </source>
</evidence>
<dbReference type="InterPro" id="IPR003658">
    <property type="entry name" value="Anti-sigma_ant"/>
</dbReference>
<proteinExistence type="inferred from homology"/>